<name>A0AC60PZI2_IXOPE</name>
<protein>
    <submittedName>
        <fullName evidence="1">Uncharacterized protein</fullName>
    </submittedName>
</protein>
<sequence>MPTANCAVCKTSVSKYRCPTCLWRYCSSQCYRAHKAGCKKPESPAAAPRVELCPPEGNGYHVVTEDTVPAEKLELLGHSENLKDLLKNPHLRRIVSALDASPDPRSLLDQAMREPIFVEFVNVCLQVVGD</sequence>
<dbReference type="EMBL" id="JABSTQ010009732">
    <property type="protein sequence ID" value="KAG0426297.1"/>
    <property type="molecule type" value="Genomic_DNA"/>
</dbReference>
<evidence type="ECO:0000313" key="2">
    <source>
        <dbReference type="Proteomes" id="UP000805193"/>
    </source>
</evidence>
<comment type="caution">
    <text evidence="1">The sequence shown here is derived from an EMBL/GenBank/DDBJ whole genome shotgun (WGS) entry which is preliminary data.</text>
</comment>
<dbReference type="Proteomes" id="UP000805193">
    <property type="component" value="Unassembled WGS sequence"/>
</dbReference>
<keyword evidence="2" id="KW-1185">Reference proteome</keyword>
<accession>A0AC60PZI2</accession>
<proteinExistence type="predicted"/>
<reference evidence="1 2" key="1">
    <citation type="journal article" date="2020" name="Cell">
        <title>Large-Scale Comparative Analyses of Tick Genomes Elucidate Their Genetic Diversity and Vector Capacities.</title>
        <authorList>
            <consortium name="Tick Genome and Microbiome Consortium (TIGMIC)"/>
            <person name="Jia N."/>
            <person name="Wang J."/>
            <person name="Shi W."/>
            <person name="Du L."/>
            <person name="Sun Y."/>
            <person name="Zhan W."/>
            <person name="Jiang J.F."/>
            <person name="Wang Q."/>
            <person name="Zhang B."/>
            <person name="Ji P."/>
            <person name="Bell-Sakyi L."/>
            <person name="Cui X.M."/>
            <person name="Yuan T.T."/>
            <person name="Jiang B.G."/>
            <person name="Yang W.F."/>
            <person name="Lam T.T."/>
            <person name="Chang Q.C."/>
            <person name="Ding S.J."/>
            <person name="Wang X.J."/>
            <person name="Zhu J.G."/>
            <person name="Ruan X.D."/>
            <person name="Zhao L."/>
            <person name="Wei J.T."/>
            <person name="Ye R.Z."/>
            <person name="Que T.C."/>
            <person name="Du C.H."/>
            <person name="Zhou Y.H."/>
            <person name="Cheng J.X."/>
            <person name="Dai P.F."/>
            <person name="Guo W.B."/>
            <person name="Han X.H."/>
            <person name="Huang E.J."/>
            <person name="Li L.F."/>
            <person name="Wei W."/>
            <person name="Gao Y.C."/>
            <person name="Liu J.Z."/>
            <person name="Shao H.Z."/>
            <person name="Wang X."/>
            <person name="Wang C.C."/>
            <person name="Yang T.C."/>
            <person name="Huo Q.B."/>
            <person name="Li W."/>
            <person name="Chen H.Y."/>
            <person name="Chen S.E."/>
            <person name="Zhou L.G."/>
            <person name="Ni X.B."/>
            <person name="Tian J.H."/>
            <person name="Sheng Y."/>
            <person name="Liu T."/>
            <person name="Pan Y.S."/>
            <person name="Xia L.Y."/>
            <person name="Li J."/>
            <person name="Zhao F."/>
            <person name="Cao W.C."/>
        </authorList>
    </citation>
    <scope>NUCLEOTIDE SEQUENCE [LARGE SCALE GENOMIC DNA]</scope>
    <source>
        <strain evidence="1">Iper-2018</strain>
    </source>
</reference>
<gene>
    <name evidence="1" type="ORF">HPB47_026584</name>
</gene>
<organism evidence="1 2">
    <name type="scientific">Ixodes persulcatus</name>
    <name type="common">Taiga tick</name>
    <dbReference type="NCBI Taxonomy" id="34615"/>
    <lineage>
        <taxon>Eukaryota</taxon>
        <taxon>Metazoa</taxon>
        <taxon>Ecdysozoa</taxon>
        <taxon>Arthropoda</taxon>
        <taxon>Chelicerata</taxon>
        <taxon>Arachnida</taxon>
        <taxon>Acari</taxon>
        <taxon>Parasitiformes</taxon>
        <taxon>Ixodida</taxon>
        <taxon>Ixodoidea</taxon>
        <taxon>Ixodidae</taxon>
        <taxon>Ixodinae</taxon>
        <taxon>Ixodes</taxon>
    </lineage>
</organism>
<evidence type="ECO:0000313" key="1">
    <source>
        <dbReference type="EMBL" id="KAG0426297.1"/>
    </source>
</evidence>